<organism evidence="1 2">
    <name type="scientific">Penicillium camemberti (strain FM 013)</name>
    <dbReference type="NCBI Taxonomy" id="1429867"/>
    <lineage>
        <taxon>Eukaryota</taxon>
        <taxon>Fungi</taxon>
        <taxon>Dikarya</taxon>
        <taxon>Ascomycota</taxon>
        <taxon>Pezizomycotina</taxon>
        <taxon>Eurotiomycetes</taxon>
        <taxon>Eurotiomycetidae</taxon>
        <taxon>Eurotiales</taxon>
        <taxon>Aspergillaceae</taxon>
        <taxon>Penicillium</taxon>
    </lineage>
</organism>
<evidence type="ECO:0000313" key="1">
    <source>
        <dbReference type="EMBL" id="CRL23604.1"/>
    </source>
</evidence>
<dbReference type="AlphaFoldDB" id="A0A0G4PBF6"/>
<gene>
    <name evidence="1" type="ORF">PCAMFM013_S010g000042</name>
</gene>
<dbReference type="EMBL" id="HG793143">
    <property type="protein sequence ID" value="CRL23604.1"/>
    <property type="molecule type" value="Genomic_DNA"/>
</dbReference>
<sequence>MERDDEPVDEVGCARGMTHGHPTSSPDFLFSSFYVTSWTFIFYLDTPGLHVSSP</sequence>
<accession>A0A0G4PBF6</accession>
<protein>
    <submittedName>
        <fullName evidence="1">Str. FM013</fullName>
    </submittedName>
</protein>
<keyword evidence="2" id="KW-1185">Reference proteome</keyword>
<dbReference type="Proteomes" id="UP000053732">
    <property type="component" value="Unassembled WGS sequence"/>
</dbReference>
<evidence type="ECO:0000313" key="2">
    <source>
        <dbReference type="Proteomes" id="UP000053732"/>
    </source>
</evidence>
<name>A0A0G4PBF6_PENC3</name>
<reference evidence="1 2" key="1">
    <citation type="journal article" date="2014" name="Nat. Commun.">
        <title>Multiple recent horizontal transfers of a large genomic region in cheese making fungi.</title>
        <authorList>
            <person name="Cheeseman K."/>
            <person name="Ropars J."/>
            <person name="Renault P."/>
            <person name="Dupont J."/>
            <person name="Gouzy J."/>
            <person name="Branca A."/>
            <person name="Abraham A.L."/>
            <person name="Ceppi M."/>
            <person name="Conseiller E."/>
            <person name="Debuchy R."/>
            <person name="Malagnac F."/>
            <person name="Goarin A."/>
            <person name="Silar P."/>
            <person name="Lacoste S."/>
            <person name="Sallet E."/>
            <person name="Bensimon A."/>
            <person name="Giraud T."/>
            <person name="Brygoo Y."/>
        </authorList>
    </citation>
    <scope>NUCLEOTIDE SEQUENCE [LARGE SCALE GENOMIC DNA]</scope>
    <source>
        <strain evidence="2">FM 013</strain>
    </source>
</reference>
<proteinExistence type="predicted"/>